<dbReference type="PANTHER" id="PTHR32294">
    <property type="entry name" value="DNA POLYMERASE III SUBUNIT ALPHA"/>
    <property type="match status" value="1"/>
</dbReference>
<reference evidence="2" key="1">
    <citation type="journal article" date="2014" name="Front. Microbiol.">
        <title>High frequency of phylogenetically diverse reductive dehalogenase-homologous genes in deep subseafloor sedimentary metagenomes.</title>
        <authorList>
            <person name="Kawai M."/>
            <person name="Futagami T."/>
            <person name="Toyoda A."/>
            <person name="Takaki Y."/>
            <person name="Nishi S."/>
            <person name="Hori S."/>
            <person name="Arai W."/>
            <person name="Tsubouchi T."/>
            <person name="Morono Y."/>
            <person name="Uchiyama I."/>
            <person name="Ito T."/>
            <person name="Fujiyama A."/>
            <person name="Inagaki F."/>
            <person name="Takami H."/>
        </authorList>
    </citation>
    <scope>NUCLEOTIDE SEQUENCE</scope>
    <source>
        <strain evidence="2">Expedition CK06-06</strain>
    </source>
</reference>
<comment type="caution">
    <text evidence="2">The sequence shown here is derived from an EMBL/GenBank/DDBJ whole genome shotgun (WGS) entry which is preliminary data.</text>
</comment>
<protein>
    <recommendedName>
        <fullName evidence="1">DNA polymerase helix-hairpin-helix motif domain-containing protein</fullName>
    </recommendedName>
</protein>
<feature type="domain" description="DNA polymerase helix-hairpin-helix motif" evidence="1">
    <location>
        <begin position="47"/>
        <end position="131"/>
    </location>
</feature>
<evidence type="ECO:0000259" key="1">
    <source>
        <dbReference type="Pfam" id="PF14579"/>
    </source>
</evidence>
<dbReference type="GO" id="GO:0006260">
    <property type="term" value="P:DNA replication"/>
    <property type="evidence" value="ECO:0007669"/>
    <property type="project" value="InterPro"/>
</dbReference>
<dbReference type="Gene3D" id="1.10.150.870">
    <property type="match status" value="1"/>
</dbReference>
<dbReference type="Pfam" id="PF14579">
    <property type="entry name" value="HHH_6"/>
    <property type="match status" value="1"/>
</dbReference>
<feature type="non-terminal residue" evidence="2">
    <location>
        <position position="1"/>
    </location>
</feature>
<dbReference type="InterPro" id="IPR004805">
    <property type="entry name" value="DnaE2/DnaE/PolC"/>
</dbReference>
<accession>X0VIV1</accession>
<dbReference type="AlphaFoldDB" id="X0VIV1"/>
<evidence type="ECO:0000313" key="2">
    <source>
        <dbReference type="EMBL" id="GAG18229.1"/>
    </source>
</evidence>
<gene>
    <name evidence="2" type="ORF">S01H1_60137</name>
</gene>
<dbReference type="PANTHER" id="PTHR32294:SF0">
    <property type="entry name" value="DNA POLYMERASE III SUBUNIT ALPHA"/>
    <property type="match status" value="1"/>
</dbReference>
<dbReference type="EMBL" id="BARS01039378">
    <property type="protein sequence ID" value="GAG18229.1"/>
    <property type="molecule type" value="Genomic_DNA"/>
</dbReference>
<name>X0VIV1_9ZZZZ</name>
<proteinExistence type="predicted"/>
<dbReference type="InterPro" id="IPR029460">
    <property type="entry name" value="DNAPol_HHH"/>
</dbReference>
<organism evidence="2">
    <name type="scientific">marine sediment metagenome</name>
    <dbReference type="NCBI Taxonomy" id="412755"/>
    <lineage>
        <taxon>unclassified sequences</taxon>
        <taxon>metagenomes</taxon>
        <taxon>ecological metagenomes</taxon>
    </lineage>
</organism>
<feature type="non-terminal residue" evidence="2">
    <location>
        <position position="254"/>
    </location>
</feature>
<sequence length="254" mass="29634">HAVGYAMIAYQCAYLKTHNLIEFYTALLNVEATDSYGKIISEALRNGIEVVKVDINQSEIDFSYKGNKIYWGLSKVNGIGEKAANEIIKFRKEFNKKILLSRFLVYGLNISWRACNKGVMETLIKIGVFESKLTRKWLLYFYGRFNRKANKTDKKEERNTIEGRDSILTRAKNDTIEEFKNIEQKEFSEAELNQIEFDAYKINIEYSPFRINNRDKKIDRLVSDGRVGNFSDGKKYVIVQFKEILRKKDKNGNE</sequence>
<dbReference type="GO" id="GO:0008408">
    <property type="term" value="F:3'-5' exonuclease activity"/>
    <property type="evidence" value="ECO:0007669"/>
    <property type="project" value="InterPro"/>
</dbReference>